<gene>
    <name evidence="5" type="ORF">BA177_07055</name>
</gene>
<dbReference type="PANTHER" id="PTHR36510:SF1">
    <property type="entry name" value="GLUTAMATE--CYSTEINE LIGASE 2-RELATED"/>
    <property type="match status" value="1"/>
</dbReference>
<dbReference type="InterPro" id="IPR011793">
    <property type="entry name" value="YbdK"/>
</dbReference>
<dbReference type="STRING" id="1548547.BA177_07055"/>
<evidence type="ECO:0000256" key="4">
    <source>
        <dbReference type="HAMAP-Rule" id="MF_01609"/>
    </source>
</evidence>
<dbReference type="SUPFAM" id="SSF55931">
    <property type="entry name" value="Glutamine synthetase/guanido kinase"/>
    <property type="match status" value="1"/>
</dbReference>
<dbReference type="InterPro" id="IPR006336">
    <property type="entry name" value="GCS2"/>
</dbReference>
<dbReference type="InterPro" id="IPR050141">
    <property type="entry name" value="GCL_type2/YbdK_subfam"/>
</dbReference>
<dbReference type="NCBIfam" id="TIGR02050">
    <property type="entry name" value="gshA_cyan_rel"/>
    <property type="match status" value="1"/>
</dbReference>
<protein>
    <recommendedName>
        <fullName evidence="4">Putative glutamate--cysteine ligase 2</fullName>
        <ecNumber evidence="4">6.3.2.2</ecNumber>
    </recommendedName>
    <alternativeName>
        <fullName evidence="4">Gamma-glutamylcysteine synthetase 2</fullName>
        <shortName evidence="4">GCS 2</shortName>
        <shortName evidence="4">Gamma-GCS 2</shortName>
    </alternativeName>
</protein>
<dbReference type="PANTHER" id="PTHR36510">
    <property type="entry name" value="GLUTAMATE--CYSTEINE LIGASE 2-RELATED"/>
    <property type="match status" value="1"/>
</dbReference>
<dbReference type="GO" id="GO:0004357">
    <property type="term" value="F:glutamate-cysteine ligase activity"/>
    <property type="evidence" value="ECO:0007669"/>
    <property type="project" value="UniProtKB-EC"/>
</dbReference>
<comment type="similarity">
    <text evidence="4">Belongs to the glutamate--cysteine ligase type 2 family. YbdK subfamily.</text>
</comment>
<keyword evidence="2 4" id="KW-0547">Nucleotide-binding</keyword>
<accession>A0A193LEP4</accession>
<keyword evidence="3 4" id="KW-0067">ATP-binding</keyword>
<dbReference type="OrthoDB" id="9769628at2"/>
<comment type="function">
    <text evidence="4">ATP-dependent carboxylate-amine ligase which exhibits weak glutamate--cysteine ligase activity.</text>
</comment>
<evidence type="ECO:0000256" key="2">
    <source>
        <dbReference type="ARBA" id="ARBA00022741"/>
    </source>
</evidence>
<evidence type="ECO:0000256" key="3">
    <source>
        <dbReference type="ARBA" id="ARBA00022840"/>
    </source>
</evidence>
<dbReference type="GO" id="GO:0005524">
    <property type="term" value="F:ATP binding"/>
    <property type="evidence" value="ECO:0007669"/>
    <property type="project" value="UniProtKB-KW"/>
</dbReference>
<dbReference type="NCBIfam" id="NF010039">
    <property type="entry name" value="PRK13515.1"/>
    <property type="match status" value="1"/>
</dbReference>
<dbReference type="EC" id="6.3.2.2" evidence="4"/>
<comment type="catalytic activity">
    <reaction evidence="4">
        <text>L-cysteine + L-glutamate + ATP = gamma-L-glutamyl-L-cysteine + ADP + phosphate + H(+)</text>
        <dbReference type="Rhea" id="RHEA:13285"/>
        <dbReference type="ChEBI" id="CHEBI:15378"/>
        <dbReference type="ChEBI" id="CHEBI:29985"/>
        <dbReference type="ChEBI" id="CHEBI:30616"/>
        <dbReference type="ChEBI" id="CHEBI:35235"/>
        <dbReference type="ChEBI" id="CHEBI:43474"/>
        <dbReference type="ChEBI" id="CHEBI:58173"/>
        <dbReference type="ChEBI" id="CHEBI:456216"/>
        <dbReference type="EC" id="6.3.2.2"/>
    </reaction>
</comment>
<dbReference type="Proteomes" id="UP000092695">
    <property type="component" value="Chromosome"/>
</dbReference>
<dbReference type="RefSeq" id="WP_068614748.1">
    <property type="nucleotide sequence ID" value="NZ_CP016268.1"/>
</dbReference>
<dbReference type="EMBL" id="CP016268">
    <property type="protein sequence ID" value="ANO51000.1"/>
    <property type="molecule type" value="Genomic_DNA"/>
</dbReference>
<keyword evidence="6" id="KW-1185">Reference proteome</keyword>
<evidence type="ECO:0000313" key="6">
    <source>
        <dbReference type="Proteomes" id="UP000092695"/>
    </source>
</evidence>
<evidence type="ECO:0000313" key="5">
    <source>
        <dbReference type="EMBL" id="ANO51000.1"/>
    </source>
</evidence>
<dbReference type="KEGG" id="woc:BA177_07055"/>
<dbReference type="Gene3D" id="3.30.590.20">
    <property type="match status" value="1"/>
</dbReference>
<dbReference type="HAMAP" id="MF_01609">
    <property type="entry name" value="Glu_cys_ligase_2"/>
    <property type="match status" value="1"/>
</dbReference>
<evidence type="ECO:0000256" key="1">
    <source>
        <dbReference type="ARBA" id="ARBA00022598"/>
    </source>
</evidence>
<name>A0A193LEP4_9GAMM</name>
<sequence length="378" mass="42975">MIQREPEFTIGVEEEYLLVDKESRGLVVDPPDSFLGDCEVECGSQVTTELLRSQIEVGTKVCSSVQEAREDLARLRRVIIDVADRHGLAPIAASTHPFSRWADQKHTEKDRYEALTNEMAGAARRMVICGMHVHVGIGANDLRIDLMNQMSYFLPHLLALSCSSPFWEGRDTGLKSYRLTIFDALPRTGLPERFQSYAEYQRHVDILINAGMIEDSTKIWWDLRPSGRYPTLETRIMDVCTRLDDAVALAALLLCLLRMLYRLRIGNQRWRQYTPMLIRENRWRATRYSYDEGMIDFAKGELVPYSDLLEEILELTAEDADALGCTDEVARVRDIVRRGTSAHRQLQVHAAAVAAGKNQEECLRAVVDTLIEDTRSGL</sequence>
<keyword evidence="1 4" id="KW-0436">Ligase</keyword>
<dbReference type="Pfam" id="PF04107">
    <property type="entry name" value="GCS2"/>
    <property type="match status" value="1"/>
</dbReference>
<proteinExistence type="inferred from homology"/>
<dbReference type="InterPro" id="IPR014746">
    <property type="entry name" value="Gln_synth/guanido_kin_cat_dom"/>
</dbReference>
<dbReference type="GO" id="GO:0042398">
    <property type="term" value="P:modified amino acid biosynthetic process"/>
    <property type="evidence" value="ECO:0007669"/>
    <property type="project" value="InterPro"/>
</dbReference>
<organism evidence="5 6">
    <name type="scientific">Woeseia oceani</name>
    <dbReference type="NCBI Taxonomy" id="1548547"/>
    <lineage>
        <taxon>Bacteria</taxon>
        <taxon>Pseudomonadati</taxon>
        <taxon>Pseudomonadota</taxon>
        <taxon>Gammaproteobacteria</taxon>
        <taxon>Woeseiales</taxon>
        <taxon>Woeseiaceae</taxon>
        <taxon>Woeseia</taxon>
    </lineage>
</organism>
<reference evidence="5 6" key="1">
    <citation type="submission" date="2016-06" db="EMBL/GenBank/DDBJ databases">
        <title>Complete genome sequence of a deep-branching marine Gamma Proteobacterium Woeseia oceani type strain XK5.</title>
        <authorList>
            <person name="Mu D."/>
            <person name="Du Z."/>
        </authorList>
    </citation>
    <scope>NUCLEOTIDE SEQUENCE [LARGE SCALE GENOMIC DNA]</scope>
    <source>
        <strain evidence="5 6">XK5</strain>
    </source>
</reference>
<dbReference type="AlphaFoldDB" id="A0A193LEP4"/>